<evidence type="ECO:0000313" key="13">
    <source>
        <dbReference type="Proteomes" id="UP001152803"/>
    </source>
</evidence>
<evidence type="ECO:0000256" key="2">
    <source>
        <dbReference type="ARBA" id="ARBA00022468"/>
    </source>
</evidence>
<evidence type="ECO:0000256" key="4">
    <source>
        <dbReference type="ARBA" id="ARBA00022771"/>
    </source>
</evidence>
<evidence type="ECO:0000256" key="3">
    <source>
        <dbReference type="ARBA" id="ARBA00022723"/>
    </source>
</evidence>
<dbReference type="InterPro" id="IPR046349">
    <property type="entry name" value="C1-like_sf"/>
</dbReference>
<dbReference type="FunFam" id="3.30.60.20:FF:000025">
    <property type="entry name" value="Chimaerin"/>
    <property type="match status" value="1"/>
</dbReference>
<comment type="caution">
    <text evidence="12">The sequence shown here is derived from an EMBL/GenBank/DDBJ whole genome shotgun (WGS) entry which is preliminary data.</text>
</comment>
<dbReference type="InterPro" id="IPR000198">
    <property type="entry name" value="RhoGAP_dom"/>
</dbReference>
<evidence type="ECO:0000256" key="5">
    <source>
        <dbReference type="ARBA" id="ARBA00022833"/>
    </source>
</evidence>
<keyword evidence="6" id="KW-0472">Membrane</keyword>
<dbReference type="GO" id="GO:0008270">
    <property type="term" value="F:zinc ion binding"/>
    <property type="evidence" value="ECO:0007669"/>
    <property type="project" value="UniProtKB-KW"/>
</dbReference>
<dbReference type="PROSITE" id="PS50081">
    <property type="entry name" value="ZF_DAG_PE_2"/>
    <property type="match status" value="1"/>
</dbReference>
<dbReference type="SMART" id="SM00324">
    <property type="entry name" value="RhoGAP"/>
    <property type="match status" value="1"/>
</dbReference>
<reference evidence="12" key="1">
    <citation type="journal article" date="2023" name="Science">
        <title>Genome structures resolve the early diversification of teleost fishes.</title>
        <authorList>
            <person name="Parey E."/>
            <person name="Louis A."/>
            <person name="Montfort J."/>
            <person name="Bouchez O."/>
            <person name="Roques C."/>
            <person name="Iampietro C."/>
            <person name="Lluch J."/>
            <person name="Castinel A."/>
            <person name="Donnadieu C."/>
            <person name="Desvignes T."/>
            <person name="Floi Bucao C."/>
            <person name="Jouanno E."/>
            <person name="Wen M."/>
            <person name="Mejri S."/>
            <person name="Dirks R."/>
            <person name="Jansen H."/>
            <person name="Henkel C."/>
            <person name="Chen W.J."/>
            <person name="Zahm M."/>
            <person name="Cabau C."/>
            <person name="Klopp C."/>
            <person name="Thompson A.W."/>
            <person name="Robinson-Rechavi M."/>
            <person name="Braasch I."/>
            <person name="Lecointre G."/>
            <person name="Bobe J."/>
            <person name="Postlethwait J.H."/>
            <person name="Berthelot C."/>
            <person name="Roest Crollius H."/>
            <person name="Guiguen Y."/>
        </authorList>
    </citation>
    <scope>NUCLEOTIDE SEQUENCE</scope>
    <source>
        <strain evidence="12">Concon-B</strain>
    </source>
</reference>
<dbReference type="AlphaFoldDB" id="A0A9Q1HW14"/>
<proteinExistence type="predicted"/>
<organism evidence="12 13">
    <name type="scientific">Conger conger</name>
    <name type="common">Conger eel</name>
    <name type="synonym">Muraena conger</name>
    <dbReference type="NCBI Taxonomy" id="82655"/>
    <lineage>
        <taxon>Eukaryota</taxon>
        <taxon>Metazoa</taxon>
        <taxon>Chordata</taxon>
        <taxon>Craniata</taxon>
        <taxon>Vertebrata</taxon>
        <taxon>Euteleostomi</taxon>
        <taxon>Actinopterygii</taxon>
        <taxon>Neopterygii</taxon>
        <taxon>Teleostei</taxon>
        <taxon>Anguilliformes</taxon>
        <taxon>Congridae</taxon>
        <taxon>Conger</taxon>
    </lineage>
</organism>
<dbReference type="PANTHER" id="PTHR46075:SF4">
    <property type="entry name" value="BETA-CHIMAERIN"/>
    <property type="match status" value="1"/>
</dbReference>
<protein>
    <recommendedName>
        <fullName evidence="7">Beta-chimaerin</fullName>
    </recommendedName>
    <alternativeName>
        <fullName evidence="8">Beta-chimerin</fullName>
    </alternativeName>
    <alternativeName>
        <fullName evidence="9">Rho GTPase-activating protein 3</fullName>
    </alternativeName>
</protein>
<dbReference type="SMART" id="SM00109">
    <property type="entry name" value="C1"/>
    <property type="match status" value="1"/>
</dbReference>
<dbReference type="SUPFAM" id="SSF57889">
    <property type="entry name" value="Cysteine-rich domain"/>
    <property type="match status" value="1"/>
</dbReference>
<dbReference type="PROSITE" id="PS50238">
    <property type="entry name" value="RHOGAP"/>
    <property type="match status" value="1"/>
</dbReference>
<dbReference type="CDD" id="cd20806">
    <property type="entry name" value="C1_CHN"/>
    <property type="match status" value="1"/>
</dbReference>
<keyword evidence="3" id="KW-0479">Metal-binding</keyword>
<evidence type="ECO:0000256" key="1">
    <source>
        <dbReference type="ARBA" id="ARBA00004170"/>
    </source>
</evidence>
<gene>
    <name evidence="12" type="ORF">COCON_G00124670</name>
</gene>
<evidence type="ECO:0000256" key="7">
    <source>
        <dbReference type="ARBA" id="ARBA00073081"/>
    </source>
</evidence>
<evidence type="ECO:0000256" key="9">
    <source>
        <dbReference type="ARBA" id="ARBA00077047"/>
    </source>
</evidence>
<dbReference type="InterPro" id="IPR020454">
    <property type="entry name" value="DAG/PE-bd"/>
</dbReference>
<dbReference type="PRINTS" id="PR00008">
    <property type="entry name" value="DAGPEDOMAIN"/>
</dbReference>
<evidence type="ECO:0000256" key="6">
    <source>
        <dbReference type="ARBA" id="ARBA00023136"/>
    </source>
</evidence>
<dbReference type="GO" id="GO:0005096">
    <property type="term" value="F:GTPase activator activity"/>
    <property type="evidence" value="ECO:0007669"/>
    <property type="project" value="UniProtKB-KW"/>
</dbReference>
<name>A0A9Q1HW14_CONCO</name>
<dbReference type="EMBL" id="JAFJMO010000009">
    <property type="protein sequence ID" value="KAJ8267295.1"/>
    <property type="molecule type" value="Genomic_DNA"/>
</dbReference>
<accession>A0A9Q1HW14</accession>
<keyword evidence="13" id="KW-1185">Reference proteome</keyword>
<dbReference type="SUPFAM" id="SSF48350">
    <property type="entry name" value="GTPase activation domain, GAP"/>
    <property type="match status" value="1"/>
</dbReference>
<keyword evidence="2" id="KW-0343">GTPase activation</keyword>
<evidence type="ECO:0000259" key="10">
    <source>
        <dbReference type="PROSITE" id="PS50081"/>
    </source>
</evidence>
<dbReference type="FunFam" id="1.10.555.10:FF:000005">
    <property type="entry name" value="Chimaerin"/>
    <property type="match status" value="1"/>
</dbReference>
<keyword evidence="5" id="KW-0862">Zinc</keyword>
<feature type="domain" description="Phorbol-ester/DAG-type" evidence="10">
    <location>
        <begin position="2"/>
        <end position="55"/>
    </location>
</feature>
<evidence type="ECO:0000259" key="11">
    <source>
        <dbReference type="PROSITE" id="PS50238"/>
    </source>
</evidence>
<dbReference type="GO" id="GO:0016020">
    <property type="term" value="C:membrane"/>
    <property type="evidence" value="ECO:0007669"/>
    <property type="project" value="UniProtKB-SubCell"/>
</dbReference>
<sequence>MTHALSAPQIHTFPGPHWCDYCANFMWGLISQGLRCSDCGLCVHRQCSQLIPCDCSPDQWRKRRVFSADLTTLVRALNTQRSPVVDLCVREIERRGLRAVGLYRVPGSSEYIKQLKMAFDREWEKVVLSEDVYPDIHIIAGALKLYLQGLPIPVIPYHLYYTFIQAAGLPDPGARLEGIHEAVLQLPRAHYEALRYLAAHLKRVAAFEKQNFMSAENLGLVFGPTLMRKPEDSGPMSLDHMWKQSLIVELLIQNEDILF</sequence>
<dbReference type="Pfam" id="PF00620">
    <property type="entry name" value="RhoGAP"/>
    <property type="match status" value="1"/>
</dbReference>
<dbReference type="Gene3D" id="1.10.555.10">
    <property type="entry name" value="Rho GTPase activation protein"/>
    <property type="match status" value="1"/>
</dbReference>
<dbReference type="GO" id="GO:0007165">
    <property type="term" value="P:signal transduction"/>
    <property type="evidence" value="ECO:0007669"/>
    <property type="project" value="InterPro"/>
</dbReference>
<dbReference type="InterPro" id="IPR051854">
    <property type="entry name" value="Rho-type_GAP"/>
</dbReference>
<dbReference type="Proteomes" id="UP001152803">
    <property type="component" value="Unassembled WGS sequence"/>
</dbReference>
<dbReference type="Pfam" id="PF00130">
    <property type="entry name" value="C1_1"/>
    <property type="match status" value="1"/>
</dbReference>
<dbReference type="Gene3D" id="3.30.60.20">
    <property type="match status" value="1"/>
</dbReference>
<dbReference type="OrthoDB" id="3196451at2759"/>
<dbReference type="InterPro" id="IPR008936">
    <property type="entry name" value="Rho_GTPase_activation_prot"/>
</dbReference>
<keyword evidence="4" id="KW-0863">Zinc-finger</keyword>
<comment type="subcellular location">
    <subcellularLocation>
        <location evidence="1">Membrane</location>
        <topology evidence="1">Peripheral membrane protein</topology>
    </subcellularLocation>
</comment>
<feature type="domain" description="Rho-GAP" evidence="11">
    <location>
        <begin position="68"/>
        <end position="259"/>
    </location>
</feature>
<dbReference type="InterPro" id="IPR002219">
    <property type="entry name" value="PKC_DAG/PE"/>
</dbReference>
<dbReference type="PANTHER" id="PTHR46075">
    <property type="entry name" value="CHIMERIN FAMILY MEMBER"/>
    <property type="match status" value="1"/>
</dbReference>
<evidence type="ECO:0000256" key="8">
    <source>
        <dbReference type="ARBA" id="ARBA00076015"/>
    </source>
</evidence>
<evidence type="ECO:0000313" key="12">
    <source>
        <dbReference type="EMBL" id="KAJ8267295.1"/>
    </source>
</evidence>